<keyword evidence="1" id="KW-0472">Membrane</keyword>
<keyword evidence="1" id="KW-0812">Transmembrane</keyword>
<keyword evidence="1" id="KW-1133">Transmembrane helix</keyword>
<feature type="transmembrane region" description="Helical" evidence="1">
    <location>
        <begin position="118"/>
        <end position="136"/>
    </location>
</feature>
<evidence type="ECO:0000313" key="2">
    <source>
        <dbReference type="EMBL" id="CAL8068971.1"/>
    </source>
</evidence>
<evidence type="ECO:0000313" key="3">
    <source>
        <dbReference type="Proteomes" id="UP001642540"/>
    </source>
</evidence>
<feature type="transmembrane region" description="Helical" evidence="1">
    <location>
        <begin position="21"/>
        <end position="43"/>
    </location>
</feature>
<reference evidence="2 3" key="1">
    <citation type="submission" date="2024-08" db="EMBL/GenBank/DDBJ databases">
        <authorList>
            <person name="Cucini C."/>
            <person name="Frati F."/>
        </authorList>
    </citation>
    <scope>NUCLEOTIDE SEQUENCE [LARGE SCALE GENOMIC DNA]</scope>
</reference>
<proteinExistence type="predicted"/>
<accession>A0ABP1PL80</accession>
<sequence length="216" mass="24227">MADLVSEKARKLAKVVGWTHTVVHGLGLLFATGFLLSTLWMGYNLYGNDSFAKTSDDDYSRQMASADYRALFGISVTFTVLSFTISGPQSYGAYLLLKATNVNMKRSEAIVKVNSFRKIQLVFLCIDFGIIIPTIFMVSGKLYALPILFMLTLFVFHFISVQAVEWFRSDLKIASAGEFKKAYKQNAVEKTAHEPFVISIYKIDKAHIGYGNILLF</sequence>
<dbReference type="Proteomes" id="UP001642540">
    <property type="component" value="Unassembled WGS sequence"/>
</dbReference>
<keyword evidence="3" id="KW-1185">Reference proteome</keyword>
<name>A0ABP1PL80_9HEXA</name>
<comment type="caution">
    <text evidence="2">The sequence shown here is derived from an EMBL/GenBank/DDBJ whole genome shotgun (WGS) entry which is preliminary data.</text>
</comment>
<gene>
    <name evidence="2" type="ORF">ODALV1_LOCUS550</name>
</gene>
<feature type="transmembrane region" description="Helical" evidence="1">
    <location>
        <begin position="142"/>
        <end position="164"/>
    </location>
</feature>
<evidence type="ECO:0000256" key="1">
    <source>
        <dbReference type="SAM" id="Phobius"/>
    </source>
</evidence>
<organism evidence="2 3">
    <name type="scientific">Orchesella dallaii</name>
    <dbReference type="NCBI Taxonomy" id="48710"/>
    <lineage>
        <taxon>Eukaryota</taxon>
        <taxon>Metazoa</taxon>
        <taxon>Ecdysozoa</taxon>
        <taxon>Arthropoda</taxon>
        <taxon>Hexapoda</taxon>
        <taxon>Collembola</taxon>
        <taxon>Entomobryomorpha</taxon>
        <taxon>Entomobryoidea</taxon>
        <taxon>Orchesellidae</taxon>
        <taxon>Orchesellinae</taxon>
        <taxon>Orchesella</taxon>
    </lineage>
</organism>
<feature type="transmembrane region" description="Helical" evidence="1">
    <location>
        <begin position="70"/>
        <end position="97"/>
    </location>
</feature>
<dbReference type="EMBL" id="CAXLJM020000003">
    <property type="protein sequence ID" value="CAL8068971.1"/>
    <property type="molecule type" value="Genomic_DNA"/>
</dbReference>
<protein>
    <submittedName>
        <fullName evidence="2">Uncharacterized protein</fullName>
    </submittedName>
</protein>